<gene>
    <name evidence="2" type="ORF">RISK_002533</name>
</gene>
<organism evidence="2 3">
    <name type="scientific">Rhodopirellula islandica</name>
    <dbReference type="NCBI Taxonomy" id="595434"/>
    <lineage>
        <taxon>Bacteria</taxon>
        <taxon>Pseudomonadati</taxon>
        <taxon>Planctomycetota</taxon>
        <taxon>Planctomycetia</taxon>
        <taxon>Pirellulales</taxon>
        <taxon>Pirellulaceae</taxon>
        <taxon>Rhodopirellula</taxon>
    </lineage>
</organism>
<keyword evidence="3" id="KW-1185">Reference proteome</keyword>
<dbReference type="Proteomes" id="UP000036367">
    <property type="component" value="Unassembled WGS sequence"/>
</dbReference>
<feature type="region of interest" description="Disordered" evidence="1">
    <location>
        <begin position="1"/>
        <end position="47"/>
    </location>
</feature>
<dbReference type="PATRIC" id="fig|595434.4.peg.2417"/>
<dbReference type="AlphaFoldDB" id="A0A0J1BH94"/>
<evidence type="ECO:0000256" key="1">
    <source>
        <dbReference type="SAM" id="MobiDB-lite"/>
    </source>
</evidence>
<evidence type="ECO:0000313" key="3">
    <source>
        <dbReference type="Proteomes" id="UP000036367"/>
    </source>
</evidence>
<sequence>MALLPVQVADVGQERPTNSKIEKPGTQQTGNPKPNGLLIDSITQPDA</sequence>
<accession>A0A0J1BH94</accession>
<protein>
    <submittedName>
        <fullName evidence="2">Uncharacterized protein</fullName>
    </submittedName>
</protein>
<feature type="compositionally biased region" description="Polar residues" evidence="1">
    <location>
        <begin position="15"/>
        <end position="32"/>
    </location>
</feature>
<reference evidence="2" key="1">
    <citation type="submission" date="2015-05" db="EMBL/GenBank/DDBJ databases">
        <title>Permanent draft genome of Rhodopirellula islandicus K833.</title>
        <authorList>
            <person name="Kizina J."/>
            <person name="Richter M."/>
            <person name="Glockner F.O."/>
            <person name="Harder J."/>
        </authorList>
    </citation>
    <scope>NUCLEOTIDE SEQUENCE [LARGE SCALE GENOMIC DNA]</scope>
    <source>
        <strain evidence="2">K833</strain>
    </source>
</reference>
<name>A0A0J1BH94_RHOIS</name>
<proteinExistence type="predicted"/>
<dbReference type="EMBL" id="LECT01000017">
    <property type="protein sequence ID" value="KLU05901.1"/>
    <property type="molecule type" value="Genomic_DNA"/>
</dbReference>
<evidence type="ECO:0000313" key="2">
    <source>
        <dbReference type="EMBL" id="KLU05901.1"/>
    </source>
</evidence>
<comment type="caution">
    <text evidence="2">The sequence shown here is derived from an EMBL/GenBank/DDBJ whole genome shotgun (WGS) entry which is preliminary data.</text>
</comment>